<comment type="caution">
    <text evidence="6">The sequence shown here is derived from an EMBL/GenBank/DDBJ whole genome shotgun (WGS) entry which is preliminary data.</text>
</comment>
<gene>
    <name evidence="6" type="ORF">HaLaN_33218</name>
</gene>
<feature type="domain" description="Ubiquitin-like protease family profile" evidence="5">
    <location>
        <begin position="1"/>
        <end position="134"/>
    </location>
</feature>
<evidence type="ECO:0000256" key="1">
    <source>
        <dbReference type="ARBA" id="ARBA00005234"/>
    </source>
</evidence>
<dbReference type="Gene3D" id="3.40.395.10">
    <property type="entry name" value="Adenoviral Proteinase, Chain A"/>
    <property type="match status" value="1"/>
</dbReference>
<dbReference type="PROSITE" id="PS50600">
    <property type="entry name" value="ULP_PROTEASE"/>
    <property type="match status" value="1"/>
</dbReference>
<reference evidence="6 7" key="1">
    <citation type="submission" date="2020-02" db="EMBL/GenBank/DDBJ databases">
        <title>Draft genome sequence of Haematococcus lacustris strain NIES-144.</title>
        <authorList>
            <person name="Morimoto D."/>
            <person name="Nakagawa S."/>
            <person name="Yoshida T."/>
            <person name="Sawayama S."/>
        </authorList>
    </citation>
    <scope>NUCLEOTIDE SEQUENCE [LARGE SCALE GENOMIC DNA]</scope>
    <source>
        <strain evidence="6 7">NIES-144</strain>
    </source>
</reference>
<keyword evidence="2 6" id="KW-0645">Protease</keyword>
<sequence length="140" mass="15505">DAGRYSYKDVRRWTTPKKLESTGQACSCVLDCDMLLFPVHCGTSHWAAACIDLQHKCLYFWDSLGSPDIGLLGHLAHWVADEAADKLKERGPEAVAAFADATTQWERISPRNQVPQQNNCCDCGVFCIKFIECASAGSYT</sequence>
<dbReference type="Proteomes" id="UP000485058">
    <property type="component" value="Unassembled WGS sequence"/>
</dbReference>
<evidence type="ECO:0000259" key="5">
    <source>
        <dbReference type="PROSITE" id="PS50600"/>
    </source>
</evidence>
<dbReference type="EMBL" id="BLLF01009691">
    <property type="protein sequence ID" value="GFH33797.1"/>
    <property type="molecule type" value="Genomic_DNA"/>
</dbReference>
<dbReference type="GO" id="GO:0016926">
    <property type="term" value="P:protein desumoylation"/>
    <property type="evidence" value="ECO:0007669"/>
    <property type="project" value="TreeGrafter"/>
</dbReference>
<protein>
    <submittedName>
        <fullName evidence="6">ULP_PROTEASE domain-containing protein</fullName>
    </submittedName>
</protein>
<keyword evidence="4" id="KW-0788">Thiol protease</keyword>
<dbReference type="GO" id="GO:0016929">
    <property type="term" value="F:deSUMOylase activity"/>
    <property type="evidence" value="ECO:0007669"/>
    <property type="project" value="TreeGrafter"/>
</dbReference>
<dbReference type="InterPro" id="IPR003653">
    <property type="entry name" value="Peptidase_C48_C"/>
</dbReference>
<dbReference type="AlphaFoldDB" id="A0A6A0AQ92"/>
<dbReference type="PANTHER" id="PTHR12606:SF1">
    <property type="entry name" value="UBIQUITIN-LIKE-SPECIFIC PROTEASE 1A"/>
    <property type="match status" value="1"/>
</dbReference>
<evidence type="ECO:0000313" key="7">
    <source>
        <dbReference type="Proteomes" id="UP000485058"/>
    </source>
</evidence>
<dbReference type="GO" id="GO:0006508">
    <property type="term" value="P:proteolysis"/>
    <property type="evidence" value="ECO:0007669"/>
    <property type="project" value="UniProtKB-KW"/>
</dbReference>
<dbReference type="GO" id="GO:0005634">
    <property type="term" value="C:nucleus"/>
    <property type="evidence" value="ECO:0007669"/>
    <property type="project" value="TreeGrafter"/>
</dbReference>
<dbReference type="PANTHER" id="PTHR12606">
    <property type="entry name" value="SENTRIN/SUMO-SPECIFIC PROTEASE"/>
    <property type="match status" value="1"/>
</dbReference>
<evidence type="ECO:0000256" key="2">
    <source>
        <dbReference type="ARBA" id="ARBA00022670"/>
    </source>
</evidence>
<organism evidence="6 7">
    <name type="scientific">Haematococcus lacustris</name>
    <name type="common">Green alga</name>
    <name type="synonym">Haematococcus pluvialis</name>
    <dbReference type="NCBI Taxonomy" id="44745"/>
    <lineage>
        <taxon>Eukaryota</taxon>
        <taxon>Viridiplantae</taxon>
        <taxon>Chlorophyta</taxon>
        <taxon>core chlorophytes</taxon>
        <taxon>Chlorophyceae</taxon>
        <taxon>CS clade</taxon>
        <taxon>Chlamydomonadales</taxon>
        <taxon>Haematococcaceae</taxon>
        <taxon>Haematococcus</taxon>
    </lineage>
</organism>
<evidence type="ECO:0000256" key="4">
    <source>
        <dbReference type="ARBA" id="ARBA00022807"/>
    </source>
</evidence>
<keyword evidence="3" id="KW-0378">Hydrolase</keyword>
<evidence type="ECO:0000256" key="3">
    <source>
        <dbReference type="ARBA" id="ARBA00022801"/>
    </source>
</evidence>
<dbReference type="Pfam" id="PF02902">
    <property type="entry name" value="Peptidase_C48"/>
    <property type="match status" value="1"/>
</dbReference>
<comment type="similarity">
    <text evidence="1">Belongs to the peptidase C48 family.</text>
</comment>
<proteinExistence type="inferred from homology"/>
<evidence type="ECO:0000313" key="6">
    <source>
        <dbReference type="EMBL" id="GFH33797.1"/>
    </source>
</evidence>
<accession>A0A6A0AQ92</accession>
<dbReference type="InterPro" id="IPR038765">
    <property type="entry name" value="Papain-like_cys_pep_sf"/>
</dbReference>
<name>A0A6A0AQ92_HAELA</name>
<keyword evidence="7" id="KW-1185">Reference proteome</keyword>
<feature type="non-terminal residue" evidence="6">
    <location>
        <position position="1"/>
    </location>
</feature>
<dbReference type="SUPFAM" id="SSF54001">
    <property type="entry name" value="Cysteine proteinases"/>
    <property type="match status" value="1"/>
</dbReference>